<evidence type="ECO:0000313" key="3">
    <source>
        <dbReference type="WormBase" id="C34F6.5a"/>
    </source>
</evidence>
<sequence>MAATTSSAGATNREQADRHMEMIRYRGYSVRSIPLDRNMEHAAGPSPPVEQGVQLEQDLEEIIDIHEVDDEEEEDEDQNLIEPVRLTPPNPVPCQLDKFHRYLKIGFFLASIEVLSDRSDGNIEEIREHAKNKFEELVKSTGEMLEPEIPVKEPCGTSKIKRDLKRMSKHLKFFNELFIKFVSEFDGSPVRLNKLRRATGFIKGILVLENISVFNIPQTSTPGNYAKDLDIFKVNALLFMQYLKFLENQ</sequence>
<dbReference type="SMR" id="O17639"/>
<dbReference type="FunCoup" id="O17639">
    <property type="interactions" value="894"/>
</dbReference>
<keyword evidence="2" id="KW-1185">Reference proteome</keyword>
<dbReference type="CTD" id="183215"/>
<dbReference type="GeneID" id="183215"/>
<dbReference type="Proteomes" id="UP000001940">
    <property type="component" value="Chromosome X"/>
</dbReference>
<dbReference type="eggNOG" id="ENOG502TI88">
    <property type="taxonomic scope" value="Eukaryota"/>
</dbReference>
<reference evidence="1 2" key="1">
    <citation type="journal article" date="1998" name="Science">
        <title>Genome sequence of the nematode C. elegans: a platform for investigating biology.</title>
        <authorList>
            <consortium name="The C. elegans sequencing consortium"/>
            <person name="Sulson J.E."/>
            <person name="Waterston R."/>
        </authorList>
    </citation>
    <scope>NUCLEOTIDE SEQUENCE [LARGE SCALE GENOMIC DNA]</scope>
    <source>
        <strain evidence="1 2">Bristol N2</strain>
    </source>
</reference>
<dbReference type="AlphaFoldDB" id="O17639"/>
<dbReference type="OMA" id="HMEMIRY"/>
<dbReference type="AGR" id="WB:WBGene00007939"/>
<dbReference type="PaxDb" id="6239-C34F6.5a"/>
<dbReference type="OrthoDB" id="5863431at2759"/>
<dbReference type="InParanoid" id="O17639"/>
<proteinExistence type="predicted"/>
<gene>
    <name evidence="1 3" type="ORF">C34F6.5</name>
    <name evidence="1" type="ORF">CELE_C34F6.5</name>
</gene>
<name>O17639_CAEEL</name>
<organism evidence="1 2">
    <name type="scientific">Caenorhabditis elegans</name>
    <dbReference type="NCBI Taxonomy" id="6239"/>
    <lineage>
        <taxon>Eukaryota</taxon>
        <taxon>Metazoa</taxon>
        <taxon>Ecdysozoa</taxon>
        <taxon>Nematoda</taxon>
        <taxon>Chromadorea</taxon>
        <taxon>Rhabditida</taxon>
        <taxon>Rhabditina</taxon>
        <taxon>Rhabditomorpha</taxon>
        <taxon>Rhabditoidea</taxon>
        <taxon>Rhabditidae</taxon>
        <taxon>Peloderinae</taxon>
        <taxon>Caenorhabditis</taxon>
    </lineage>
</organism>
<dbReference type="EMBL" id="BX284606">
    <property type="protein sequence ID" value="CAB03939.2"/>
    <property type="molecule type" value="Genomic_DNA"/>
</dbReference>
<dbReference type="RefSeq" id="NP_001379204.1">
    <property type="nucleotide sequence ID" value="NM_001392842.1"/>
</dbReference>
<evidence type="ECO:0000313" key="2">
    <source>
        <dbReference type="Proteomes" id="UP000001940"/>
    </source>
</evidence>
<dbReference type="ExpressionAtlas" id="O17639">
    <property type="expression patterns" value="baseline and differential"/>
</dbReference>
<evidence type="ECO:0000313" key="1">
    <source>
        <dbReference type="EMBL" id="CAB03939.2"/>
    </source>
</evidence>
<accession>O17639</accession>
<dbReference type="UCSC" id="C34F6.5">
    <property type="organism name" value="c. elegans"/>
</dbReference>
<dbReference type="Bgee" id="WBGene00007939">
    <property type="expression patterns" value="Expressed in pharyngeal muscle cell (C elegans) and 3 other cell types or tissues"/>
</dbReference>
<dbReference type="WormBase" id="C34F6.5a">
    <property type="protein sequence ID" value="CE45787"/>
    <property type="gene ID" value="WBGene00007939"/>
</dbReference>
<protein>
    <submittedName>
        <fullName evidence="1">NR LBD domain-containing protein</fullName>
    </submittedName>
</protein>